<dbReference type="Pfam" id="PF06032">
    <property type="entry name" value="S-Me-THD_N"/>
    <property type="match status" value="1"/>
</dbReference>
<dbReference type="InterPro" id="IPR008040">
    <property type="entry name" value="Hydant_A_N"/>
</dbReference>
<dbReference type="InterPro" id="IPR027479">
    <property type="entry name" value="S-Me-THD_N_sf"/>
</dbReference>
<dbReference type="InterPro" id="IPR002821">
    <property type="entry name" value="Hydantoinase_A"/>
</dbReference>
<dbReference type="InterPro" id="IPR048350">
    <property type="entry name" value="S-Me-THD-like_C"/>
</dbReference>
<dbReference type="PANTHER" id="PTHR11365:SF10">
    <property type="entry name" value="HYDANTOINASE_OXOPROLINASE"/>
    <property type="match status" value="1"/>
</dbReference>
<sequence length="864" mass="92272">MTVTHKSLRIGVDVGGTNTDAVILDLTPSTTTPILASFKSPTTPDVTLGIQRAISGCLEQSSTDKSRIQAIAIGTTSFVNSLVERDVRKLEKVGVIRLCGAHSRLCPPFVSFPYELRAVLEGPVWMAEGGLQVDGKEISQVDVTEIRRIAAELKRQNIRTVAVSGVYSPIDHDLKQEEQVRDILKAEIADIKITISKEVANIGLLERENATILNASLLTFAKVAVSGFRASLKALDLDVPLFLTSNDGTLMTCDQAEHFPIKTFSSGPTNSMRGANFLAGLASGGARKETALVIDVGGTTTEVGVLLPTGFPRQAGARHELCGVPLNFSMPHVHSFGLGGGSRVRVDKSTGKVTVGPDSVGYRMDQCLAFGGDTLTTTDIVVAAGRAPGVGNADLVKSVSKDVVETAQARWKTMTELALESMKTSTQDVPAYLVGGGAILAPDTLKGISKVHRFPFFDAANAVGAACAQVSGIVDTFEDTSSSPLAEVRKKVERRAIDKAVAAGADPKETVIVETEVIPIAYTSGWARFYVKAAGPWTGAAVTVGHQSEEALATKKEAETDTVEPLPPSNIRSTALPISDVPVTAATIIEYKPQITAKREWVLSETDAEWIAIGCYILGCGGGGSPYAKYLGLREMLRAGATVKIVDLAQIEKGGLVIWGGGMGSPEVSQERLVNEEYNEAVVELMNFLRGRAYPTGWQTTPNVHDKGRRGESMLPAAMSSGDGNVSSDRDVDAVQRAACIEMGTHAGVAHRPLTKDECEQALIKNTVSQAWRLGRAVALANKQSNVSNIGKILVDTLGGNKTARVLFSGKVIDVSRKIFKGHSYGEIVIQALKAEEEEDDDPSNPREKFEGTMTSKLIHNEWR</sequence>
<keyword evidence="7" id="KW-1185">Reference proteome</keyword>
<proteinExistence type="predicted"/>
<dbReference type="InterPro" id="IPR045079">
    <property type="entry name" value="Oxoprolinase-like"/>
</dbReference>
<evidence type="ECO:0000259" key="3">
    <source>
        <dbReference type="Pfam" id="PF05378"/>
    </source>
</evidence>
<evidence type="ECO:0000256" key="1">
    <source>
        <dbReference type="SAM" id="MobiDB-lite"/>
    </source>
</evidence>
<protein>
    <recommendedName>
        <fullName evidence="8">Hydantoinase/oxoprolinase</fullName>
    </recommendedName>
</protein>
<evidence type="ECO:0000259" key="2">
    <source>
        <dbReference type="Pfam" id="PF01968"/>
    </source>
</evidence>
<organism evidence="6 7">
    <name type="scientific">Kwoniella shandongensis</name>
    <dbReference type="NCBI Taxonomy" id="1734106"/>
    <lineage>
        <taxon>Eukaryota</taxon>
        <taxon>Fungi</taxon>
        <taxon>Dikarya</taxon>
        <taxon>Basidiomycota</taxon>
        <taxon>Agaricomycotina</taxon>
        <taxon>Tremellomycetes</taxon>
        <taxon>Tremellales</taxon>
        <taxon>Cryptococcaceae</taxon>
        <taxon>Kwoniella</taxon>
    </lineage>
</organism>
<dbReference type="Proteomes" id="UP000322225">
    <property type="component" value="Chromosome 11"/>
</dbReference>
<dbReference type="Pfam" id="PF05378">
    <property type="entry name" value="Hydant_A_N"/>
    <property type="match status" value="1"/>
</dbReference>
<feature type="domain" description="Hydantoinase/oxoprolinase N-terminal" evidence="3">
    <location>
        <begin position="9"/>
        <end position="187"/>
    </location>
</feature>
<dbReference type="GO" id="GO:0016787">
    <property type="term" value="F:hydrolase activity"/>
    <property type="evidence" value="ECO:0007669"/>
    <property type="project" value="InterPro"/>
</dbReference>
<dbReference type="SUPFAM" id="SSF53067">
    <property type="entry name" value="Actin-like ATPase domain"/>
    <property type="match status" value="2"/>
</dbReference>
<name>A0AAJ8MZK3_9TREE</name>
<dbReference type="Gene3D" id="3.30.420.40">
    <property type="match status" value="1"/>
</dbReference>
<dbReference type="KEGG" id="ksn:43592029"/>
<dbReference type="AlphaFoldDB" id="A0AAJ8MZK3"/>
<evidence type="ECO:0008006" key="8">
    <source>
        <dbReference type="Google" id="ProtNLM"/>
    </source>
</evidence>
<dbReference type="RefSeq" id="XP_065823884.1">
    <property type="nucleotide sequence ID" value="XM_065967812.1"/>
</dbReference>
<feature type="domain" description="S-Me-THD N-terminal" evidence="4">
    <location>
        <begin position="606"/>
        <end position="689"/>
    </location>
</feature>
<dbReference type="GeneID" id="43592029"/>
<reference evidence="6" key="2">
    <citation type="submission" date="2024-01" db="EMBL/GenBank/DDBJ databases">
        <title>Comparative genomics of Cryptococcus and Kwoniella reveals pathogenesis evolution and contrasting modes of karyotype evolution via chromosome fusion or intercentromeric recombination.</title>
        <authorList>
            <person name="Coelho M.A."/>
            <person name="David-Palma M."/>
            <person name="Shea T."/>
            <person name="Bowers K."/>
            <person name="McGinley-Smith S."/>
            <person name="Mohammad A.W."/>
            <person name="Gnirke A."/>
            <person name="Yurkov A.M."/>
            <person name="Nowrousian M."/>
            <person name="Sun S."/>
            <person name="Cuomo C.A."/>
            <person name="Heitman J."/>
        </authorList>
    </citation>
    <scope>NUCLEOTIDE SEQUENCE</scope>
    <source>
        <strain evidence="6">CBS 12478</strain>
    </source>
</reference>
<gene>
    <name evidence="6" type="ORF">CI109_106293</name>
</gene>
<dbReference type="EMBL" id="CP144061">
    <property type="protein sequence ID" value="WWD21805.1"/>
    <property type="molecule type" value="Genomic_DNA"/>
</dbReference>
<evidence type="ECO:0000313" key="7">
    <source>
        <dbReference type="Proteomes" id="UP000322225"/>
    </source>
</evidence>
<dbReference type="Pfam" id="PF20906">
    <property type="entry name" value="S-Me-THD_C"/>
    <property type="match status" value="1"/>
</dbReference>
<dbReference type="InterPro" id="IPR010318">
    <property type="entry name" value="S-Me-THD_N"/>
</dbReference>
<reference evidence="6" key="1">
    <citation type="submission" date="2017-08" db="EMBL/GenBank/DDBJ databases">
        <authorList>
            <person name="Cuomo C."/>
            <person name="Billmyre B."/>
            <person name="Heitman J."/>
        </authorList>
    </citation>
    <scope>NUCLEOTIDE SEQUENCE</scope>
    <source>
        <strain evidence="6">CBS 12478</strain>
    </source>
</reference>
<feature type="domain" description="Hydantoinase A/oxoprolinase" evidence="2">
    <location>
        <begin position="207"/>
        <end position="396"/>
    </location>
</feature>
<evidence type="ECO:0000259" key="4">
    <source>
        <dbReference type="Pfam" id="PF06032"/>
    </source>
</evidence>
<feature type="region of interest" description="Disordered" evidence="1">
    <location>
        <begin position="836"/>
        <end position="864"/>
    </location>
</feature>
<dbReference type="Pfam" id="PF01968">
    <property type="entry name" value="Hydantoinase_A"/>
    <property type="match status" value="1"/>
</dbReference>
<dbReference type="Gene3D" id="3.40.1610.10">
    <property type="entry name" value="CV3147-like domain"/>
    <property type="match status" value="2"/>
</dbReference>
<accession>A0AAJ8MZK3</accession>
<evidence type="ECO:0000259" key="5">
    <source>
        <dbReference type="Pfam" id="PF20906"/>
    </source>
</evidence>
<dbReference type="InterPro" id="IPR043129">
    <property type="entry name" value="ATPase_NBD"/>
</dbReference>
<dbReference type="SUPFAM" id="SSF160991">
    <property type="entry name" value="CV3147-like"/>
    <property type="match status" value="1"/>
</dbReference>
<feature type="domain" description="S-Me-THD-like C-terminal" evidence="5">
    <location>
        <begin position="728"/>
        <end position="838"/>
    </location>
</feature>
<evidence type="ECO:0000313" key="6">
    <source>
        <dbReference type="EMBL" id="WWD21805.1"/>
    </source>
</evidence>
<dbReference type="PANTHER" id="PTHR11365">
    <property type="entry name" value="5-OXOPROLINASE RELATED"/>
    <property type="match status" value="1"/>
</dbReference>